<accession>A0AAV9ZSA3</accession>
<organism evidence="2 3">
    <name type="scientific">Favolaschia claudopus</name>
    <dbReference type="NCBI Taxonomy" id="2862362"/>
    <lineage>
        <taxon>Eukaryota</taxon>
        <taxon>Fungi</taxon>
        <taxon>Dikarya</taxon>
        <taxon>Basidiomycota</taxon>
        <taxon>Agaricomycotina</taxon>
        <taxon>Agaricomycetes</taxon>
        <taxon>Agaricomycetidae</taxon>
        <taxon>Agaricales</taxon>
        <taxon>Marasmiineae</taxon>
        <taxon>Mycenaceae</taxon>
        <taxon>Favolaschia</taxon>
    </lineage>
</organism>
<sequence length="364" mass="41030">MTSISRQITGNKFLSESFPSQLANSIDRQGYLALGEGAYSTEIIDEPVVYAPVDEDQLDGLMEDDIHLQSALEEFFNPTVLEPGEHVLATEADVERAAHSHLIHGIVIIFQGYLDKRFPGQGKRLLCGSQVQRRSGRTDESWSVDGINIAVLEVKNCEALRKSDWTPYILPIQLAPRYTLSDKADEIYDKSSKAQGDDFKAQSRESDRTNRVVLSKQTTKYTKTHRTPVVVLFDWLTMILFDFEPKMAEEHKPDWSAEQWSDDWFPVEILFARDKASGWNMRKTLLAALFLGYDRCFNKDGTPIAGRPTKPEKEGEDYGEDEDKDSDWENSEIEPSAEAENDLDNASEAGEGSDGEESTSDKTN</sequence>
<feature type="region of interest" description="Disordered" evidence="1">
    <location>
        <begin position="301"/>
        <end position="364"/>
    </location>
</feature>
<dbReference type="EMBL" id="JAWWNJ010000115">
    <property type="protein sequence ID" value="KAK6991844.1"/>
    <property type="molecule type" value="Genomic_DNA"/>
</dbReference>
<gene>
    <name evidence="2" type="ORF">R3P38DRAFT_2803537</name>
</gene>
<evidence type="ECO:0000313" key="2">
    <source>
        <dbReference type="EMBL" id="KAK6991844.1"/>
    </source>
</evidence>
<dbReference type="AlphaFoldDB" id="A0AAV9ZSA3"/>
<reference evidence="2 3" key="1">
    <citation type="journal article" date="2024" name="J Genomics">
        <title>Draft genome sequencing and assembly of Favolaschia claudopus CIRM-BRFM 2984 isolated from oak limbs.</title>
        <authorList>
            <person name="Navarro D."/>
            <person name="Drula E."/>
            <person name="Chaduli D."/>
            <person name="Cazenave R."/>
            <person name="Ahrendt S."/>
            <person name="Wang J."/>
            <person name="Lipzen A."/>
            <person name="Daum C."/>
            <person name="Barry K."/>
            <person name="Grigoriev I.V."/>
            <person name="Favel A."/>
            <person name="Rosso M.N."/>
            <person name="Martin F."/>
        </authorList>
    </citation>
    <scope>NUCLEOTIDE SEQUENCE [LARGE SCALE GENOMIC DNA]</scope>
    <source>
        <strain evidence="2 3">CIRM-BRFM 2984</strain>
    </source>
</reference>
<protein>
    <submittedName>
        <fullName evidence="2">Uncharacterized protein</fullName>
    </submittedName>
</protein>
<proteinExistence type="predicted"/>
<keyword evidence="3" id="KW-1185">Reference proteome</keyword>
<evidence type="ECO:0000313" key="3">
    <source>
        <dbReference type="Proteomes" id="UP001362999"/>
    </source>
</evidence>
<name>A0AAV9ZSA3_9AGAR</name>
<feature type="compositionally biased region" description="Acidic residues" evidence="1">
    <location>
        <begin position="314"/>
        <end position="358"/>
    </location>
</feature>
<comment type="caution">
    <text evidence="2">The sequence shown here is derived from an EMBL/GenBank/DDBJ whole genome shotgun (WGS) entry which is preliminary data.</text>
</comment>
<evidence type="ECO:0000256" key="1">
    <source>
        <dbReference type="SAM" id="MobiDB-lite"/>
    </source>
</evidence>
<dbReference type="Proteomes" id="UP001362999">
    <property type="component" value="Unassembled WGS sequence"/>
</dbReference>